<dbReference type="EMBL" id="VYYT01000112">
    <property type="protein sequence ID" value="KAK2768921.1"/>
    <property type="molecule type" value="Genomic_DNA"/>
</dbReference>
<dbReference type="Proteomes" id="UP001281614">
    <property type="component" value="Unassembled WGS sequence"/>
</dbReference>
<evidence type="ECO:0000313" key="1">
    <source>
        <dbReference type="EMBL" id="KAK2768921.1"/>
    </source>
</evidence>
<proteinExistence type="predicted"/>
<evidence type="ECO:0000313" key="2">
    <source>
        <dbReference type="Proteomes" id="UP001281614"/>
    </source>
</evidence>
<comment type="caution">
    <text evidence="1">The sequence shown here is derived from an EMBL/GenBank/DDBJ whole genome shotgun (WGS) entry which is preliminary data.</text>
</comment>
<reference evidence="1" key="1">
    <citation type="submission" date="2023-02" db="EMBL/GenBank/DDBJ databases">
        <title>Colletotrichum kahawae CIFC_Que2 genome sequencing and assembly.</title>
        <authorList>
            <person name="Baroncelli R."/>
        </authorList>
    </citation>
    <scope>NUCLEOTIDE SEQUENCE</scope>
    <source>
        <strain evidence="1">CIFC_Que2</strain>
    </source>
</reference>
<keyword evidence="2" id="KW-1185">Reference proteome</keyword>
<sequence>MFKALLGSGYRWWDLAGGEGHTTDGQHLPEYQTAADQRLQKRNSRAPGYPAGDKAKCPLRSPIGSDAVAIFAEAGRRKPHTRSTSATMRGSPGSSLSTVTVIVHWSSLSACLACFPRDQIFSTAWSLGRSHGNVENEKHLIITKGFTRTM</sequence>
<accession>A0AAE0D8P0</accession>
<dbReference type="AlphaFoldDB" id="A0AAE0D8P0"/>
<protein>
    <submittedName>
        <fullName evidence="1">Uncharacterized protein</fullName>
    </submittedName>
</protein>
<name>A0AAE0D8P0_COLKA</name>
<organism evidence="1 2">
    <name type="scientific">Colletotrichum kahawae</name>
    <name type="common">Coffee berry disease fungus</name>
    <dbReference type="NCBI Taxonomy" id="34407"/>
    <lineage>
        <taxon>Eukaryota</taxon>
        <taxon>Fungi</taxon>
        <taxon>Dikarya</taxon>
        <taxon>Ascomycota</taxon>
        <taxon>Pezizomycotina</taxon>
        <taxon>Sordariomycetes</taxon>
        <taxon>Hypocreomycetidae</taxon>
        <taxon>Glomerellales</taxon>
        <taxon>Glomerellaceae</taxon>
        <taxon>Colletotrichum</taxon>
        <taxon>Colletotrichum gloeosporioides species complex</taxon>
    </lineage>
</organism>
<gene>
    <name evidence="1" type="ORF">CKAH01_00528</name>
</gene>